<dbReference type="NCBIfam" id="TIGR01145">
    <property type="entry name" value="ATP_synt_delta"/>
    <property type="match status" value="1"/>
</dbReference>
<proteinExistence type="inferred from homology"/>
<dbReference type="PRINTS" id="PR00125">
    <property type="entry name" value="ATPASEDELTA"/>
</dbReference>
<dbReference type="Gene3D" id="1.10.520.20">
    <property type="entry name" value="N-terminal domain of the delta subunit of the F1F0-ATP synthase"/>
    <property type="match status" value="1"/>
</dbReference>
<comment type="function">
    <text evidence="8">This protein is part of the stalk that links CF(0) to CF(1). It either transmits conformational changes from CF(0) to CF(1) or is implicated in proton conduction.</text>
</comment>
<evidence type="ECO:0000256" key="7">
    <source>
        <dbReference type="ARBA" id="ARBA00023310"/>
    </source>
</evidence>
<evidence type="ECO:0000256" key="5">
    <source>
        <dbReference type="ARBA" id="ARBA00023136"/>
    </source>
</evidence>
<dbReference type="PROSITE" id="PS00389">
    <property type="entry name" value="ATPASE_DELTA"/>
    <property type="match status" value="1"/>
</dbReference>
<evidence type="ECO:0000313" key="9">
    <source>
        <dbReference type="EMBL" id="MFC0561066.1"/>
    </source>
</evidence>
<dbReference type="NCBIfam" id="NF004403">
    <property type="entry name" value="PRK05758.2-4"/>
    <property type="match status" value="1"/>
</dbReference>
<reference evidence="9 10" key="1">
    <citation type="submission" date="2024-09" db="EMBL/GenBank/DDBJ databases">
        <authorList>
            <person name="Sun Q."/>
            <person name="Mori K."/>
        </authorList>
    </citation>
    <scope>NUCLEOTIDE SEQUENCE [LARGE SCALE GENOMIC DNA]</scope>
    <source>
        <strain evidence="9 10">NCAIM B.02301</strain>
    </source>
</reference>
<dbReference type="PANTHER" id="PTHR11910">
    <property type="entry name" value="ATP SYNTHASE DELTA CHAIN"/>
    <property type="match status" value="1"/>
</dbReference>
<keyword evidence="6 8" id="KW-0139">CF(1)</keyword>
<keyword evidence="3 8" id="KW-0375">Hydrogen ion transport</keyword>
<keyword evidence="4 8" id="KW-0406">Ion transport</keyword>
<protein>
    <recommendedName>
        <fullName evidence="8">ATP synthase subunit delta</fullName>
    </recommendedName>
    <alternativeName>
        <fullName evidence="8">ATP synthase F(1) sector subunit delta</fullName>
    </alternativeName>
    <alternativeName>
        <fullName evidence="8">F-type ATPase subunit delta</fullName>
        <shortName evidence="8">F-ATPase subunit delta</shortName>
    </alternativeName>
</protein>
<evidence type="ECO:0000256" key="6">
    <source>
        <dbReference type="ARBA" id="ARBA00023196"/>
    </source>
</evidence>
<comment type="caution">
    <text evidence="9">The sequence shown here is derived from an EMBL/GenBank/DDBJ whole genome shotgun (WGS) entry which is preliminary data.</text>
</comment>
<comment type="subcellular location">
    <subcellularLocation>
        <location evidence="8">Cell membrane</location>
        <topology evidence="8">Peripheral membrane protein</topology>
    </subcellularLocation>
    <subcellularLocation>
        <location evidence="1">Membrane</location>
    </subcellularLocation>
</comment>
<dbReference type="RefSeq" id="WP_273842347.1">
    <property type="nucleotide sequence ID" value="NZ_JAQQWT010000005.1"/>
</dbReference>
<keyword evidence="10" id="KW-1185">Reference proteome</keyword>
<evidence type="ECO:0000256" key="8">
    <source>
        <dbReference type="HAMAP-Rule" id="MF_01416"/>
    </source>
</evidence>
<dbReference type="EMBL" id="JBHLTR010000054">
    <property type="protein sequence ID" value="MFC0561066.1"/>
    <property type="molecule type" value="Genomic_DNA"/>
</dbReference>
<comment type="similarity">
    <text evidence="8">Belongs to the ATPase delta chain family.</text>
</comment>
<comment type="function">
    <text evidence="8">F(1)F(0) ATP synthase produces ATP from ADP in the presence of a proton or sodium gradient. F-type ATPases consist of two structural domains, F(1) containing the extramembraneous catalytic core and F(0) containing the membrane proton channel, linked together by a central stalk and a peripheral stalk. During catalysis, ATP synthesis in the catalytic domain of F(1) is coupled via a rotary mechanism of the central stalk subunits to proton translocation.</text>
</comment>
<sequence length="182" mass="20541">MSNLAVANRYAYALFQLAQEKNDLKKVNEELQTVKAVVESTPEFVSLLSHPKVTNQQKQAFIQENFTKALSEMTLNTLLLLIERKRTDILVPMINKFKELAYEAQDVAEAKVYSPKPLSEKEQDHIAEIFAKKAKKSHLEVTNIVDSDLIGGIKVRIGDRIYDGTVKAQLDQIGRKLLAGTR</sequence>
<gene>
    <name evidence="8" type="primary">atpH</name>
    <name evidence="9" type="ORF">ACFFH4_19150</name>
</gene>
<dbReference type="SUPFAM" id="SSF47928">
    <property type="entry name" value="N-terminal domain of the delta subunit of the F1F0-ATP synthase"/>
    <property type="match status" value="1"/>
</dbReference>
<dbReference type="InterPro" id="IPR000711">
    <property type="entry name" value="ATPase_OSCP/dsu"/>
</dbReference>
<evidence type="ECO:0000313" key="10">
    <source>
        <dbReference type="Proteomes" id="UP001589833"/>
    </source>
</evidence>
<keyword evidence="7 8" id="KW-0066">ATP synthesis</keyword>
<dbReference type="Proteomes" id="UP001589833">
    <property type="component" value="Unassembled WGS sequence"/>
</dbReference>
<keyword evidence="8" id="KW-1003">Cell membrane</keyword>
<dbReference type="InterPro" id="IPR020781">
    <property type="entry name" value="ATPase_OSCP/d_CS"/>
</dbReference>
<dbReference type="InterPro" id="IPR026015">
    <property type="entry name" value="ATP_synth_OSCP/delta_N_sf"/>
</dbReference>
<evidence type="ECO:0000256" key="3">
    <source>
        <dbReference type="ARBA" id="ARBA00022781"/>
    </source>
</evidence>
<accession>A0ABV6NK79</accession>
<evidence type="ECO:0000256" key="2">
    <source>
        <dbReference type="ARBA" id="ARBA00022448"/>
    </source>
</evidence>
<name>A0ABV6NK79_9BACI</name>
<dbReference type="HAMAP" id="MF_01416">
    <property type="entry name" value="ATP_synth_delta_bact"/>
    <property type="match status" value="1"/>
</dbReference>
<evidence type="ECO:0000256" key="1">
    <source>
        <dbReference type="ARBA" id="ARBA00004370"/>
    </source>
</evidence>
<keyword evidence="5 8" id="KW-0472">Membrane</keyword>
<organism evidence="9 10">
    <name type="scientific">Halalkalibacter alkalisediminis</name>
    <dbReference type="NCBI Taxonomy" id="935616"/>
    <lineage>
        <taxon>Bacteria</taxon>
        <taxon>Bacillati</taxon>
        <taxon>Bacillota</taxon>
        <taxon>Bacilli</taxon>
        <taxon>Bacillales</taxon>
        <taxon>Bacillaceae</taxon>
        <taxon>Halalkalibacter</taxon>
    </lineage>
</organism>
<dbReference type="Pfam" id="PF00213">
    <property type="entry name" value="OSCP"/>
    <property type="match status" value="1"/>
</dbReference>
<evidence type="ECO:0000256" key="4">
    <source>
        <dbReference type="ARBA" id="ARBA00023065"/>
    </source>
</evidence>
<keyword evidence="2 8" id="KW-0813">Transport</keyword>